<dbReference type="GO" id="GO:0006952">
    <property type="term" value="P:defense response"/>
    <property type="evidence" value="ECO:0007669"/>
    <property type="project" value="UniProtKB-KW"/>
</dbReference>
<evidence type="ECO:0000313" key="11">
    <source>
        <dbReference type="Proteomes" id="UP001141552"/>
    </source>
</evidence>
<evidence type="ECO:0008006" key="12">
    <source>
        <dbReference type="Google" id="ProtNLM"/>
    </source>
</evidence>
<dbReference type="InterPro" id="IPR032675">
    <property type="entry name" value="LRR_dom_sf"/>
</dbReference>
<dbReference type="InterPro" id="IPR058922">
    <property type="entry name" value="WHD_DRP"/>
</dbReference>
<dbReference type="SUPFAM" id="SSF52047">
    <property type="entry name" value="RNI-like"/>
    <property type="match status" value="1"/>
</dbReference>
<protein>
    <recommendedName>
        <fullName evidence="12">Disease resistance protein RGA3</fullName>
    </recommendedName>
</protein>
<keyword evidence="2" id="KW-0677">Repeat</keyword>
<proteinExistence type="predicted"/>
<dbReference type="Gene3D" id="3.80.10.10">
    <property type="entry name" value="Ribonuclease Inhibitor"/>
    <property type="match status" value="3"/>
</dbReference>
<dbReference type="OrthoDB" id="37484at2759"/>
<evidence type="ECO:0000259" key="6">
    <source>
        <dbReference type="Pfam" id="PF00931"/>
    </source>
</evidence>
<evidence type="ECO:0000256" key="5">
    <source>
        <dbReference type="ARBA" id="ARBA00022840"/>
    </source>
</evidence>
<evidence type="ECO:0000259" key="8">
    <source>
        <dbReference type="Pfam" id="PF23559"/>
    </source>
</evidence>
<evidence type="ECO:0000256" key="1">
    <source>
        <dbReference type="ARBA" id="ARBA00022614"/>
    </source>
</evidence>
<keyword evidence="1" id="KW-0433">Leucine-rich repeat</keyword>
<dbReference type="Gene3D" id="1.20.5.4130">
    <property type="match status" value="1"/>
</dbReference>
<keyword evidence="5" id="KW-0067">ATP-binding</keyword>
<dbReference type="FunFam" id="1.10.10.10:FF:000322">
    <property type="entry name" value="Probable disease resistance protein At1g63360"/>
    <property type="match status" value="1"/>
</dbReference>
<dbReference type="InterPro" id="IPR036388">
    <property type="entry name" value="WH-like_DNA-bd_sf"/>
</dbReference>
<dbReference type="Gene3D" id="3.40.50.300">
    <property type="entry name" value="P-loop containing nucleotide triphosphate hydrolases"/>
    <property type="match status" value="1"/>
</dbReference>
<dbReference type="GO" id="GO:0043531">
    <property type="term" value="F:ADP binding"/>
    <property type="evidence" value="ECO:0007669"/>
    <property type="project" value="InterPro"/>
</dbReference>
<comment type="caution">
    <text evidence="10">The sequence shown here is derived from an EMBL/GenBank/DDBJ whole genome shotgun (WGS) entry which is preliminary data.</text>
</comment>
<dbReference type="GO" id="GO:0005524">
    <property type="term" value="F:ATP binding"/>
    <property type="evidence" value="ECO:0007669"/>
    <property type="project" value="UniProtKB-KW"/>
</dbReference>
<dbReference type="InterPro" id="IPR056789">
    <property type="entry name" value="LRR_R13L1-DRL21"/>
</dbReference>
<dbReference type="Pfam" id="PF23559">
    <property type="entry name" value="WHD_DRP"/>
    <property type="match status" value="1"/>
</dbReference>
<evidence type="ECO:0000256" key="2">
    <source>
        <dbReference type="ARBA" id="ARBA00022737"/>
    </source>
</evidence>
<organism evidence="10 11">
    <name type="scientific">Turnera subulata</name>
    <dbReference type="NCBI Taxonomy" id="218843"/>
    <lineage>
        <taxon>Eukaryota</taxon>
        <taxon>Viridiplantae</taxon>
        <taxon>Streptophyta</taxon>
        <taxon>Embryophyta</taxon>
        <taxon>Tracheophyta</taxon>
        <taxon>Spermatophyta</taxon>
        <taxon>Magnoliopsida</taxon>
        <taxon>eudicotyledons</taxon>
        <taxon>Gunneridae</taxon>
        <taxon>Pentapetalae</taxon>
        <taxon>rosids</taxon>
        <taxon>fabids</taxon>
        <taxon>Malpighiales</taxon>
        <taxon>Passifloraceae</taxon>
        <taxon>Turnera</taxon>
    </lineage>
</organism>
<dbReference type="AlphaFoldDB" id="A0A9Q0JMT4"/>
<keyword evidence="4" id="KW-0611">Plant defense</keyword>
<evidence type="ECO:0000259" key="9">
    <source>
        <dbReference type="Pfam" id="PF25019"/>
    </source>
</evidence>
<dbReference type="InterPro" id="IPR002182">
    <property type="entry name" value="NB-ARC"/>
</dbReference>
<sequence length="1148" mass="130137">MAAEALLSSLASTVFENLTALAGEELGLIAGLKTELEGLRSTLSTVQAVIHDAEEQQWKDEAIKNWVKKLKAAAFDAEDVLDEFAIETQRSRRRRGFKNRVRSCLSLDQKPLVFRVKMAHRVKQVRERFGDIAAERDKFHLKERVDGVRVDDLQWRETSSLVTESEIYGRDREKEELTRGLLTGSADLSVHAICGMGGLGKTKLAQLVYNMKDMDKHFAVRIWICVSVDFEIRRVVRAMLESIEQSPCTIQELDNLLQQLRRKLRGRKFLLVLDDIWEFDFDKWSRLNDVLRLGAEGSVVMITTRVQTVALQMATAPVHQIGRLSDEDSWSLFERHAFGIQKREEYMHLEAIGKEIAEKCGGVPLLIKALGSVMRLKRDEDEWLSIKEKMVGNLLGEESIVWKVLRLSYDHLPPHIRQCFAFCSIFPKDHAMRKDQLIQLWMANGFIPCKNQMDLHDMGNEIFNELVWRSIFQDVEEQRPGIITCKMHDLMHDLAQSVTDHECHFVLPNQGRQEIPEKVHHLAVYEGIQRMVEEVPEKDKLTLFKDALQGTASWDTNFLKDLSLRSFLMHSEWHNDPSPYIFQQKRLRAVLCAVRFVPTSISKLKHLRHLDFSNSPIKTLPESICSLHNLQTLLLNNCRKLRMLPKGMKDMENLMYLEIANCSSLCSMPAGMGGLTGLRKLSMFIVGKEDGHGIEELRVLNLEGELSIKDLQNVKYSANARSANLMLKKNLLSLQLFWGKDSSINLQENAEDVLNGLQPHANLKKMAVGEYKGSKFPNWIMDMLLPNLVEIALENCDKCEHLPPFGKLQFLKELQLVGMNAVKNVDNDLYGDGDVSFPSLQKLRVDSMSGLEKWVMPTGRNIFPCLSGLFVSDCPKLEELPLIPTVKVLGIGPSSDTLLKSIMHYTCVPSLFIAGFPDMTVFPDGLMQNYTMLEGLRIDRMWSLQSLSNQLDNLHGLKSLEIEGCHELVSLPDGLRNLSSLETLNISWCHGLLSLPTLGFSGLSSLRNLSIDCCDGLTSLSDGFQYLTGLWDLSVTSCHVLNALPGSIRYLTALQSLTIIDAPGLSSLPDEMGSLTSLSRLELRWCPKLKSLPEGLQNLMELKELTIQKCPHLERSCKKGGRDWKKIAHIPNINYIHNNHLRSVMDLA</sequence>
<dbReference type="InterPro" id="IPR042197">
    <property type="entry name" value="Apaf_helical"/>
</dbReference>
<dbReference type="GO" id="GO:0051707">
    <property type="term" value="P:response to other organism"/>
    <property type="evidence" value="ECO:0007669"/>
    <property type="project" value="UniProtKB-ARBA"/>
</dbReference>
<dbReference type="Pfam" id="PF18052">
    <property type="entry name" value="Rx_N"/>
    <property type="match status" value="1"/>
</dbReference>
<dbReference type="PANTHER" id="PTHR36766">
    <property type="entry name" value="PLANT BROAD-SPECTRUM MILDEW RESISTANCE PROTEIN RPW8"/>
    <property type="match status" value="1"/>
</dbReference>
<dbReference type="SUPFAM" id="SSF52540">
    <property type="entry name" value="P-loop containing nucleoside triphosphate hydrolases"/>
    <property type="match status" value="1"/>
</dbReference>
<dbReference type="InterPro" id="IPR038005">
    <property type="entry name" value="RX-like_CC"/>
</dbReference>
<dbReference type="EMBL" id="JAKUCV010001129">
    <property type="protein sequence ID" value="KAJ4847528.1"/>
    <property type="molecule type" value="Genomic_DNA"/>
</dbReference>
<dbReference type="Gene3D" id="1.10.10.10">
    <property type="entry name" value="Winged helix-like DNA-binding domain superfamily/Winged helix DNA-binding domain"/>
    <property type="match status" value="1"/>
</dbReference>
<feature type="domain" description="Disease resistance protein winged helix" evidence="8">
    <location>
        <begin position="425"/>
        <end position="495"/>
    </location>
</feature>
<evidence type="ECO:0000313" key="10">
    <source>
        <dbReference type="EMBL" id="KAJ4847528.1"/>
    </source>
</evidence>
<reference evidence="10" key="1">
    <citation type="submission" date="2022-02" db="EMBL/GenBank/DDBJ databases">
        <authorList>
            <person name="Henning P.M."/>
            <person name="McCubbin A.G."/>
            <person name="Shore J.S."/>
        </authorList>
    </citation>
    <scope>NUCLEOTIDE SEQUENCE</scope>
    <source>
        <strain evidence="10">F60SS</strain>
        <tissue evidence="10">Leaves</tissue>
    </source>
</reference>
<evidence type="ECO:0000259" key="7">
    <source>
        <dbReference type="Pfam" id="PF18052"/>
    </source>
</evidence>
<dbReference type="Pfam" id="PF25019">
    <property type="entry name" value="LRR_R13L1-DRL21"/>
    <property type="match status" value="1"/>
</dbReference>
<dbReference type="PRINTS" id="PR00364">
    <property type="entry name" value="DISEASERSIST"/>
</dbReference>
<accession>A0A9Q0JMT4</accession>
<dbReference type="InterPro" id="IPR027417">
    <property type="entry name" value="P-loop_NTPase"/>
</dbReference>
<dbReference type="Proteomes" id="UP001141552">
    <property type="component" value="Unassembled WGS sequence"/>
</dbReference>
<dbReference type="PANTHER" id="PTHR36766:SF47">
    <property type="entry name" value="NB-ARC DOMAIN-CONTAINING PROTEIN"/>
    <property type="match status" value="1"/>
</dbReference>
<evidence type="ECO:0000256" key="4">
    <source>
        <dbReference type="ARBA" id="ARBA00022821"/>
    </source>
</evidence>
<dbReference type="CDD" id="cd14798">
    <property type="entry name" value="RX-CC_like"/>
    <property type="match status" value="1"/>
</dbReference>
<dbReference type="SUPFAM" id="SSF52058">
    <property type="entry name" value="L domain-like"/>
    <property type="match status" value="1"/>
</dbReference>
<dbReference type="Gene3D" id="1.10.8.430">
    <property type="entry name" value="Helical domain of apoptotic protease-activating factors"/>
    <property type="match status" value="1"/>
</dbReference>
<feature type="domain" description="NB-ARC" evidence="6">
    <location>
        <begin position="172"/>
        <end position="338"/>
    </location>
</feature>
<dbReference type="Pfam" id="PF00931">
    <property type="entry name" value="NB-ARC"/>
    <property type="match status" value="1"/>
</dbReference>
<name>A0A9Q0JMT4_9ROSI</name>
<evidence type="ECO:0000256" key="3">
    <source>
        <dbReference type="ARBA" id="ARBA00022741"/>
    </source>
</evidence>
<feature type="domain" description="Disease resistance N-terminal" evidence="7">
    <location>
        <begin position="12"/>
        <end position="99"/>
    </location>
</feature>
<feature type="domain" description="R13L1/DRL21-like LRR repeat region" evidence="9">
    <location>
        <begin position="694"/>
        <end position="819"/>
    </location>
</feature>
<keyword evidence="11" id="KW-1185">Reference proteome</keyword>
<keyword evidence="3" id="KW-0547">Nucleotide-binding</keyword>
<reference evidence="10" key="2">
    <citation type="journal article" date="2023" name="Plants (Basel)">
        <title>Annotation of the Turnera subulata (Passifloraceae) Draft Genome Reveals the S-Locus Evolved after the Divergence of Turneroideae from Passifloroideae in a Stepwise Manner.</title>
        <authorList>
            <person name="Henning P.M."/>
            <person name="Roalson E.H."/>
            <person name="Mir W."/>
            <person name="McCubbin A.G."/>
            <person name="Shore J.S."/>
        </authorList>
    </citation>
    <scope>NUCLEOTIDE SEQUENCE</scope>
    <source>
        <strain evidence="10">F60SS</strain>
    </source>
</reference>
<dbReference type="InterPro" id="IPR041118">
    <property type="entry name" value="Rx_N"/>
</dbReference>
<gene>
    <name evidence="10" type="ORF">Tsubulata_003952</name>
</gene>